<dbReference type="GO" id="GO:0005524">
    <property type="term" value="F:ATP binding"/>
    <property type="evidence" value="ECO:0007669"/>
    <property type="project" value="UniProtKB-ARBA"/>
</dbReference>
<dbReference type="Proteomes" id="UP000226525">
    <property type="component" value="Unassembled WGS sequence"/>
</dbReference>
<dbReference type="InterPro" id="IPR002504">
    <property type="entry name" value="NADK"/>
</dbReference>
<dbReference type="PIRSF" id="PIRSF018567">
    <property type="entry name" value="AcoX"/>
    <property type="match status" value="1"/>
</dbReference>
<reference evidence="2" key="1">
    <citation type="submission" date="2017-09" db="EMBL/GenBank/DDBJ databases">
        <title>The Reconstruction of 2,631 Draft Metagenome-Assembled Genomes from the Global Oceans.</title>
        <authorList>
            <person name="Tully B.J."/>
            <person name="Graham E.D."/>
            <person name="Heidelberg J.F."/>
        </authorList>
    </citation>
    <scope>NUCLEOTIDE SEQUENCE [LARGE SCALE GENOMIC DNA]</scope>
</reference>
<protein>
    <submittedName>
        <fullName evidence="1">Acetoin catabolism protein</fullName>
    </submittedName>
</protein>
<dbReference type="PANTHER" id="PTHR40697:SF3">
    <property type="entry name" value="ACETOIN CATABOLISM PROTEIN X"/>
    <property type="match status" value="1"/>
</dbReference>
<dbReference type="GO" id="GO:0051287">
    <property type="term" value="F:NAD binding"/>
    <property type="evidence" value="ECO:0007669"/>
    <property type="project" value="UniProtKB-ARBA"/>
</dbReference>
<dbReference type="InterPro" id="IPR039065">
    <property type="entry name" value="AcoX-like"/>
</dbReference>
<evidence type="ECO:0000313" key="2">
    <source>
        <dbReference type="Proteomes" id="UP000226525"/>
    </source>
</evidence>
<dbReference type="PANTHER" id="PTHR40697">
    <property type="entry name" value="ACETOIN CATABOLISM PROTEIN X"/>
    <property type="match status" value="1"/>
</dbReference>
<dbReference type="Gene3D" id="3.40.50.10330">
    <property type="entry name" value="Probable inorganic polyphosphate/atp-NAD kinase, domain 1"/>
    <property type="match status" value="1"/>
</dbReference>
<dbReference type="InterPro" id="IPR017438">
    <property type="entry name" value="ATP-NAD_kinase_N"/>
</dbReference>
<dbReference type="GO" id="GO:0003951">
    <property type="term" value="F:NAD+ kinase activity"/>
    <property type="evidence" value="ECO:0007669"/>
    <property type="project" value="InterPro"/>
</dbReference>
<name>A0A2D6YMD5_9DELT</name>
<dbReference type="InterPro" id="IPR016064">
    <property type="entry name" value="NAD/diacylglycerol_kinase_sf"/>
</dbReference>
<dbReference type="SUPFAM" id="SSF111331">
    <property type="entry name" value="NAD kinase/diacylglycerol kinase-like"/>
    <property type="match status" value="1"/>
</dbReference>
<dbReference type="GO" id="GO:0006741">
    <property type="term" value="P:NADP+ biosynthetic process"/>
    <property type="evidence" value="ECO:0007669"/>
    <property type="project" value="InterPro"/>
</dbReference>
<dbReference type="EMBL" id="NZEX01000157">
    <property type="protein sequence ID" value="MAH64363.1"/>
    <property type="molecule type" value="Genomic_DNA"/>
</dbReference>
<dbReference type="InterPro" id="IPR011391">
    <property type="entry name" value="AcoX_kinase"/>
</dbReference>
<comment type="caution">
    <text evidence="1">The sequence shown here is derived from an EMBL/GenBank/DDBJ whole genome shotgun (WGS) entry which is preliminary data.</text>
</comment>
<organism evidence="1 2">
    <name type="scientific">SAR324 cluster bacterium</name>
    <dbReference type="NCBI Taxonomy" id="2024889"/>
    <lineage>
        <taxon>Bacteria</taxon>
        <taxon>Deltaproteobacteria</taxon>
        <taxon>SAR324 cluster</taxon>
    </lineage>
</organism>
<gene>
    <name evidence="1" type="ORF">CMN54_13145</name>
</gene>
<accession>A0A2D6YMD5</accession>
<dbReference type="Pfam" id="PF01513">
    <property type="entry name" value="NAD_kinase"/>
    <property type="match status" value="1"/>
</dbReference>
<sequence length="347" mass="37473">MRLLDPPEEVSRPIRVGILANPASGRDIRRVISKASVFPTSEKCNMIQRLLGALTVCGVDEAWMMPDKGGIATVIRRFGQTLEGKRLLPVQFTETDIMETPDDTRLSVRAMVAAGIRAIIVLGGDGTHRLVAEECGEIPMATLSTGTNNSFPELREATLSGLAAGLVATARLNLDDVTRREKRLLVEVNGEIRGMALVDACISADMFVAAKAIWQVEQLRELYVTFASSEAIGLSSIASLVHPVGRDENHGLAVQLGPEANQKVIAPIAPGLFAQLGVEKWNELQLGSSWTPNIDRGVIALDGEREIEFREVDKVQLSLDRLGPRVIDVSMALGAAAKHGIMLSNLN</sequence>
<proteinExistence type="predicted"/>
<evidence type="ECO:0000313" key="1">
    <source>
        <dbReference type="EMBL" id="MAH64363.1"/>
    </source>
</evidence>
<dbReference type="AlphaFoldDB" id="A0A2D6YMD5"/>